<dbReference type="InterPro" id="IPR052353">
    <property type="entry name" value="Benzoxazolinone_Detox_Enz"/>
</dbReference>
<dbReference type="GO" id="GO:0030170">
    <property type="term" value="F:pyridoxal phosphate binding"/>
    <property type="evidence" value="ECO:0007669"/>
    <property type="project" value="InterPro"/>
</dbReference>
<evidence type="ECO:0000313" key="3">
    <source>
        <dbReference type="Proteomes" id="UP000585272"/>
    </source>
</evidence>
<name>A0A840I8U0_9ACTN</name>
<dbReference type="PANTHER" id="PTHR30212">
    <property type="entry name" value="PROTEIN YIIM"/>
    <property type="match status" value="1"/>
</dbReference>
<dbReference type="RefSeq" id="WP_183338309.1">
    <property type="nucleotide sequence ID" value="NZ_JACHNU010000001.1"/>
</dbReference>
<feature type="domain" description="MOSC" evidence="1">
    <location>
        <begin position="30"/>
        <end position="164"/>
    </location>
</feature>
<dbReference type="InterPro" id="IPR011037">
    <property type="entry name" value="Pyrv_Knase-like_insert_dom_sf"/>
</dbReference>
<dbReference type="Pfam" id="PF03473">
    <property type="entry name" value="MOSC"/>
    <property type="match status" value="1"/>
</dbReference>
<sequence length="215" mass="23603">MATLLSVNVARPEPIGLRRGRPVPSAIAKRPVEGRVRVEGVNVAGDDQADRIAHGGPDKAVYAYAREDADWWAGELGREIPHGMFGENLTTTGVDCTNAVIGEQWRIGTVLLEVCQPRVPCFKLGLRFDDPQMLKRFAQASRPGAYLRIVEEGELGAGDAVELLDRPDHGVTIRLVSDAMLLDEELLPRTLAAPQLPERLRGWIEQRAEQPDAAQ</sequence>
<evidence type="ECO:0000313" key="2">
    <source>
        <dbReference type="EMBL" id="MBB4660735.1"/>
    </source>
</evidence>
<dbReference type="InterPro" id="IPR005302">
    <property type="entry name" value="MoCF_Sase_C"/>
</dbReference>
<dbReference type="PANTHER" id="PTHR30212:SF2">
    <property type="entry name" value="PROTEIN YIIM"/>
    <property type="match status" value="1"/>
</dbReference>
<dbReference type="AlphaFoldDB" id="A0A840I8U0"/>
<dbReference type="EMBL" id="JACHNU010000001">
    <property type="protein sequence ID" value="MBB4660735.1"/>
    <property type="molecule type" value="Genomic_DNA"/>
</dbReference>
<accession>A0A840I8U0</accession>
<evidence type="ECO:0000259" key="1">
    <source>
        <dbReference type="PROSITE" id="PS51340"/>
    </source>
</evidence>
<gene>
    <name evidence="2" type="ORF">BDZ31_000308</name>
</gene>
<keyword evidence="3" id="KW-1185">Reference proteome</keyword>
<comment type="caution">
    <text evidence="2">The sequence shown here is derived from an EMBL/GenBank/DDBJ whole genome shotgun (WGS) entry which is preliminary data.</text>
</comment>
<dbReference type="GO" id="GO:0003824">
    <property type="term" value="F:catalytic activity"/>
    <property type="evidence" value="ECO:0007669"/>
    <property type="project" value="InterPro"/>
</dbReference>
<dbReference type="PROSITE" id="PS51340">
    <property type="entry name" value="MOSC"/>
    <property type="match status" value="1"/>
</dbReference>
<reference evidence="2 3" key="1">
    <citation type="submission" date="2020-08" db="EMBL/GenBank/DDBJ databases">
        <title>Genomic Encyclopedia of Archaeal and Bacterial Type Strains, Phase II (KMG-II): from individual species to whole genera.</title>
        <authorList>
            <person name="Goeker M."/>
        </authorList>
    </citation>
    <scope>NUCLEOTIDE SEQUENCE [LARGE SCALE GENOMIC DNA]</scope>
    <source>
        <strain evidence="2 3">DSM 23288</strain>
    </source>
</reference>
<dbReference type="Gene3D" id="2.40.33.20">
    <property type="entry name" value="PK beta-barrel domain-like"/>
    <property type="match status" value="1"/>
</dbReference>
<protein>
    <submittedName>
        <fullName evidence="2">MOSC domain-containing protein YiiM</fullName>
    </submittedName>
</protein>
<dbReference type="GO" id="GO:0030151">
    <property type="term" value="F:molybdenum ion binding"/>
    <property type="evidence" value="ECO:0007669"/>
    <property type="project" value="InterPro"/>
</dbReference>
<proteinExistence type="predicted"/>
<organism evidence="2 3">
    <name type="scientific">Conexibacter arvalis</name>
    <dbReference type="NCBI Taxonomy" id="912552"/>
    <lineage>
        <taxon>Bacteria</taxon>
        <taxon>Bacillati</taxon>
        <taxon>Actinomycetota</taxon>
        <taxon>Thermoleophilia</taxon>
        <taxon>Solirubrobacterales</taxon>
        <taxon>Conexibacteraceae</taxon>
        <taxon>Conexibacter</taxon>
    </lineage>
</organism>
<dbReference type="SUPFAM" id="SSF50800">
    <property type="entry name" value="PK beta-barrel domain-like"/>
    <property type="match status" value="1"/>
</dbReference>
<dbReference type="Proteomes" id="UP000585272">
    <property type="component" value="Unassembled WGS sequence"/>
</dbReference>